<reference evidence="2" key="1">
    <citation type="submission" date="2020-02" db="EMBL/GenBank/DDBJ databases">
        <authorList>
            <person name="Meier V. D."/>
        </authorList>
    </citation>
    <scope>NUCLEOTIDE SEQUENCE</scope>
    <source>
        <strain evidence="2">AVDCRST_MAG48</strain>
    </source>
</reference>
<proteinExistence type="predicted"/>
<feature type="compositionally biased region" description="Basic residues" evidence="1">
    <location>
        <begin position="12"/>
        <end position="24"/>
    </location>
</feature>
<dbReference type="EC" id="2.1.1.107" evidence="2"/>
<protein>
    <submittedName>
        <fullName evidence="2">Uroporphyrinogen-III methyltransferase / Uroporphyrinogen-III synthase</fullName>
        <ecNumber evidence="2">2.1.1.107</ecNumber>
        <ecNumber evidence="2">4.2.1.75</ecNumber>
    </submittedName>
</protein>
<keyword evidence="2" id="KW-0808">Transferase</keyword>
<evidence type="ECO:0000313" key="2">
    <source>
        <dbReference type="EMBL" id="CAA9333331.1"/>
    </source>
</evidence>
<sequence length="152" mass="16834">GARPDQPGVPAPRRHRHRDPHRRADRAGLGGRGRDGLPDRPRHPAAGPGPRGDQDRPVRRRRLHLLLHRPQPGGHRRQAARLDRHRGHRPGHGEDLRGARAPGRRRRHEAVGGRPGRRAGRLRGRAARRLPGRGRARPQAVAEAHVTPPAGV</sequence>
<feature type="compositionally biased region" description="Basic residues" evidence="1">
    <location>
        <begin position="115"/>
        <end position="136"/>
    </location>
</feature>
<keyword evidence="2" id="KW-0489">Methyltransferase</keyword>
<dbReference type="GO" id="GO:0004852">
    <property type="term" value="F:uroporphyrinogen-III synthase activity"/>
    <property type="evidence" value="ECO:0007669"/>
    <property type="project" value="UniProtKB-EC"/>
</dbReference>
<evidence type="ECO:0000256" key="1">
    <source>
        <dbReference type="SAM" id="MobiDB-lite"/>
    </source>
</evidence>
<feature type="compositionally biased region" description="Basic and acidic residues" evidence="1">
    <location>
        <begin position="32"/>
        <end position="42"/>
    </location>
</feature>
<feature type="compositionally biased region" description="Basic residues" evidence="1">
    <location>
        <begin position="58"/>
        <end position="67"/>
    </location>
</feature>
<dbReference type="EMBL" id="CADCTS010000458">
    <property type="protein sequence ID" value="CAA9333331.1"/>
    <property type="molecule type" value="Genomic_DNA"/>
</dbReference>
<dbReference type="AlphaFoldDB" id="A0A6J4LJC0"/>
<feature type="non-terminal residue" evidence="2">
    <location>
        <position position="152"/>
    </location>
</feature>
<gene>
    <name evidence="2" type="ORF">AVDCRST_MAG48-3236</name>
</gene>
<dbReference type="GO" id="GO:0004851">
    <property type="term" value="F:uroporphyrin-III C-methyltransferase activity"/>
    <property type="evidence" value="ECO:0007669"/>
    <property type="project" value="UniProtKB-EC"/>
</dbReference>
<keyword evidence="2" id="KW-0456">Lyase</keyword>
<name>A0A6J4LJC0_9ACTN</name>
<feature type="compositionally biased region" description="Basic residues" evidence="1">
    <location>
        <begin position="74"/>
        <end position="90"/>
    </location>
</feature>
<accession>A0A6J4LJC0</accession>
<feature type="region of interest" description="Disordered" evidence="1">
    <location>
        <begin position="1"/>
        <end position="152"/>
    </location>
</feature>
<dbReference type="GO" id="GO:0032259">
    <property type="term" value="P:methylation"/>
    <property type="evidence" value="ECO:0007669"/>
    <property type="project" value="UniProtKB-KW"/>
</dbReference>
<organism evidence="2">
    <name type="scientific">uncultured Friedmanniella sp</name>
    <dbReference type="NCBI Taxonomy" id="335381"/>
    <lineage>
        <taxon>Bacteria</taxon>
        <taxon>Bacillati</taxon>
        <taxon>Actinomycetota</taxon>
        <taxon>Actinomycetes</taxon>
        <taxon>Propionibacteriales</taxon>
        <taxon>Nocardioidaceae</taxon>
        <taxon>Friedmanniella</taxon>
        <taxon>environmental samples</taxon>
    </lineage>
</organism>
<feature type="non-terminal residue" evidence="2">
    <location>
        <position position="1"/>
    </location>
</feature>
<dbReference type="EC" id="4.2.1.75" evidence="2"/>